<dbReference type="PRINTS" id="PR00254">
    <property type="entry name" value="NICOTINICR"/>
</dbReference>
<dbReference type="Pfam" id="PF22191">
    <property type="entry name" value="IBR_1"/>
    <property type="match status" value="1"/>
</dbReference>
<dbReference type="InterPro" id="IPR041170">
    <property type="entry name" value="Znf-RING_14"/>
</dbReference>
<dbReference type="InterPro" id="IPR002394">
    <property type="entry name" value="Nicotinic_acetylcholine_rcpt"/>
</dbReference>
<evidence type="ECO:0000313" key="22">
    <source>
        <dbReference type="EMBL" id="CAF1558492.1"/>
    </source>
</evidence>
<evidence type="ECO:0000256" key="13">
    <source>
        <dbReference type="ARBA" id="ARBA00023136"/>
    </source>
</evidence>
<dbReference type="AlphaFoldDB" id="A0A815XJ31"/>
<dbReference type="FunFam" id="1.20.58.390:FF:000043">
    <property type="entry name" value="AcetylCholine Receptor"/>
    <property type="match status" value="1"/>
</dbReference>
<dbReference type="Proteomes" id="UP000663834">
    <property type="component" value="Unassembled WGS sequence"/>
</dbReference>
<keyword evidence="9" id="KW-0862">Zinc</keyword>
<feature type="transmembrane region" description="Helical" evidence="20">
    <location>
        <begin position="502"/>
        <end position="520"/>
    </location>
</feature>
<keyword evidence="7" id="KW-0863">Zinc-finger</keyword>
<dbReference type="PROSITE" id="PS51873">
    <property type="entry name" value="TRIAD"/>
    <property type="match status" value="1"/>
</dbReference>
<keyword evidence="15" id="KW-0675">Receptor</keyword>
<evidence type="ECO:0000256" key="19">
    <source>
        <dbReference type="ARBA" id="ARBA00034099"/>
    </source>
</evidence>
<dbReference type="GO" id="GO:0004888">
    <property type="term" value="F:transmembrane signaling receptor activity"/>
    <property type="evidence" value="ECO:0007669"/>
    <property type="project" value="InterPro"/>
</dbReference>
<keyword evidence="16" id="KW-0325">Glycoprotein</keyword>
<reference evidence="22" key="1">
    <citation type="submission" date="2021-02" db="EMBL/GenBank/DDBJ databases">
        <authorList>
            <person name="Nowell W R."/>
        </authorList>
    </citation>
    <scope>NUCLEOTIDE SEQUENCE</scope>
</reference>
<keyword evidence="14" id="KW-1015">Disulfide bond</keyword>
<keyword evidence="6" id="KW-0677">Repeat</keyword>
<evidence type="ECO:0000256" key="11">
    <source>
        <dbReference type="ARBA" id="ARBA00023018"/>
    </source>
</evidence>
<evidence type="ECO:0000256" key="8">
    <source>
        <dbReference type="ARBA" id="ARBA00022786"/>
    </source>
</evidence>
<keyword evidence="1 20" id="KW-0813">Transport</keyword>
<evidence type="ECO:0000256" key="1">
    <source>
        <dbReference type="ARBA" id="ARBA00022448"/>
    </source>
</evidence>
<dbReference type="PRINTS" id="PR00252">
    <property type="entry name" value="NRIONCHANNEL"/>
</dbReference>
<dbReference type="CDD" id="cd20340">
    <property type="entry name" value="BRcat_RBR_parkin"/>
    <property type="match status" value="1"/>
</dbReference>
<feature type="domain" description="RING-type" evidence="21">
    <location>
        <begin position="41"/>
        <end position="267"/>
    </location>
</feature>
<evidence type="ECO:0000256" key="6">
    <source>
        <dbReference type="ARBA" id="ARBA00022737"/>
    </source>
</evidence>
<dbReference type="CDD" id="cd19064">
    <property type="entry name" value="LGIC_TM_nAChR"/>
    <property type="match status" value="1"/>
</dbReference>
<protein>
    <recommendedName>
        <fullName evidence="21">RING-type domain-containing protein</fullName>
    </recommendedName>
</protein>
<evidence type="ECO:0000256" key="18">
    <source>
        <dbReference type="ARBA" id="ARBA00023303"/>
    </source>
</evidence>
<dbReference type="InterPro" id="IPR006201">
    <property type="entry name" value="Neur_channel"/>
</dbReference>
<evidence type="ECO:0000256" key="7">
    <source>
        <dbReference type="ARBA" id="ARBA00022771"/>
    </source>
</evidence>
<evidence type="ECO:0000313" key="23">
    <source>
        <dbReference type="Proteomes" id="UP000663834"/>
    </source>
</evidence>
<keyword evidence="17" id="KW-1071">Ligand-gated ion channel</keyword>
<dbReference type="InterPro" id="IPR038050">
    <property type="entry name" value="Neuro_actylchol_rec"/>
</dbReference>
<dbReference type="InterPro" id="IPR006029">
    <property type="entry name" value="Neurotrans-gated_channel_TM"/>
</dbReference>
<dbReference type="InterPro" id="IPR013083">
    <property type="entry name" value="Znf_RING/FYVE/PHD"/>
</dbReference>
<gene>
    <name evidence="22" type="ORF">KQP761_LOCUS18178</name>
</gene>
<keyword evidence="18 20" id="KW-0407">Ion channel</keyword>
<keyword evidence="11" id="KW-0770">Synapse</keyword>
<keyword evidence="12 20" id="KW-0406">Ion transport</keyword>
<dbReference type="OrthoDB" id="5975154at2759"/>
<evidence type="ECO:0000256" key="20">
    <source>
        <dbReference type="RuleBase" id="RU000687"/>
    </source>
</evidence>
<feature type="transmembrane region" description="Helical" evidence="20">
    <location>
        <begin position="532"/>
        <end position="553"/>
    </location>
</feature>
<dbReference type="SUPFAM" id="SSF90112">
    <property type="entry name" value="Neurotransmitter-gated ion-channel transmembrane pore"/>
    <property type="match status" value="1"/>
</dbReference>
<evidence type="ECO:0000256" key="9">
    <source>
        <dbReference type="ARBA" id="ARBA00022833"/>
    </source>
</evidence>
<evidence type="ECO:0000256" key="2">
    <source>
        <dbReference type="ARBA" id="ARBA00022475"/>
    </source>
</evidence>
<evidence type="ECO:0000259" key="21">
    <source>
        <dbReference type="PROSITE" id="PS51873"/>
    </source>
</evidence>
<name>A0A815XJ31_9BILA</name>
<evidence type="ECO:0000256" key="17">
    <source>
        <dbReference type="ARBA" id="ARBA00023286"/>
    </source>
</evidence>
<keyword evidence="10 20" id="KW-1133">Transmembrane helix</keyword>
<dbReference type="Pfam" id="PF02931">
    <property type="entry name" value="Neur_chan_LBD"/>
    <property type="match status" value="1"/>
</dbReference>
<keyword evidence="3" id="KW-0808">Transferase</keyword>
<dbReference type="InterPro" id="IPR047534">
    <property type="entry name" value="BRcat_RBR_parkin"/>
</dbReference>
<keyword evidence="13 20" id="KW-0472">Membrane</keyword>
<evidence type="ECO:0000256" key="16">
    <source>
        <dbReference type="ARBA" id="ARBA00023180"/>
    </source>
</evidence>
<keyword evidence="8" id="KW-0833">Ubl conjugation pathway</keyword>
<dbReference type="InterPro" id="IPR018000">
    <property type="entry name" value="Neurotransmitter_ion_chnl_CS"/>
</dbReference>
<dbReference type="InterPro" id="IPR006202">
    <property type="entry name" value="Neur_chan_lig-bd"/>
</dbReference>
<dbReference type="FunFam" id="2.70.170.10:FF:000013">
    <property type="entry name" value="Acetylcholine receptor subunit alpha"/>
    <property type="match status" value="1"/>
</dbReference>
<comment type="caution">
    <text evidence="22">The sequence shown here is derived from an EMBL/GenBank/DDBJ whole genome shotgun (WGS) entry which is preliminary data.</text>
</comment>
<feature type="transmembrane region" description="Helical" evidence="20">
    <location>
        <begin position="467"/>
        <end position="490"/>
    </location>
</feature>
<evidence type="ECO:0000256" key="10">
    <source>
        <dbReference type="ARBA" id="ARBA00022989"/>
    </source>
</evidence>
<comment type="subcellular location">
    <subcellularLocation>
        <location evidence="19">Synaptic cell membrane</location>
        <topology evidence="19">Multi-pass membrane protein</topology>
    </subcellularLocation>
</comment>
<dbReference type="InterPro" id="IPR036719">
    <property type="entry name" value="Neuro-gated_channel_TM_sf"/>
</dbReference>
<feature type="transmembrane region" description="Helical" evidence="20">
    <location>
        <begin position="656"/>
        <end position="674"/>
    </location>
</feature>
<evidence type="ECO:0000256" key="3">
    <source>
        <dbReference type="ARBA" id="ARBA00022679"/>
    </source>
</evidence>
<keyword evidence="2" id="KW-1003">Cell membrane</keyword>
<keyword evidence="4 20" id="KW-0812">Transmembrane</keyword>
<dbReference type="GO" id="GO:0008270">
    <property type="term" value="F:zinc ion binding"/>
    <property type="evidence" value="ECO:0007669"/>
    <property type="project" value="UniProtKB-KW"/>
</dbReference>
<dbReference type="SMART" id="SM00647">
    <property type="entry name" value="IBR"/>
    <property type="match status" value="2"/>
</dbReference>
<dbReference type="Gene3D" id="2.20.25.20">
    <property type="match status" value="1"/>
</dbReference>
<evidence type="ECO:0000256" key="14">
    <source>
        <dbReference type="ARBA" id="ARBA00023157"/>
    </source>
</evidence>
<dbReference type="Gene3D" id="3.30.40.10">
    <property type="entry name" value="Zinc/RING finger domain, C3HC4 (zinc finger)"/>
    <property type="match status" value="1"/>
</dbReference>
<organism evidence="22 23">
    <name type="scientific">Rotaria magnacalcarata</name>
    <dbReference type="NCBI Taxonomy" id="392030"/>
    <lineage>
        <taxon>Eukaryota</taxon>
        <taxon>Metazoa</taxon>
        <taxon>Spiralia</taxon>
        <taxon>Gnathifera</taxon>
        <taxon>Rotifera</taxon>
        <taxon>Eurotatoria</taxon>
        <taxon>Bdelloidea</taxon>
        <taxon>Philodinida</taxon>
        <taxon>Philodinidae</taxon>
        <taxon>Rotaria</taxon>
    </lineage>
</organism>
<dbReference type="InterPro" id="IPR036734">
    <property type="entry name" value="Neur_chan_lig-bd_sf"/>
</dbReference>
<evidence type="ECO:0000256" key="5">
    <source>
        <dbReference type="ARBA" id="ARBA00022723"/>
    </source>
</evidence>
<dbReference type="Gene3D" id="2.70.170.10">
    <property type="entry name" value="Neurotransmitter-gated ion-channel ligand-binding domain"/>
    <property type="match status" value="1"/>
</dbReference>
<proteinExistence type="inferred from homology"/>
<dbReference type="PANTHER" id="PTHR18945">
    <property type="entry name" value="NEUROTRANSMITTER GATED ION CHANNEL"/>
    <property type="match status" value="1"/>
</dbReference>
<evidence type="ECO:0000256" key="12">
    <source>
        <dbReference type="ARBA" id="ARBA00023065"/>
    </source>
</evidence>
<dbReference type="GO" id="GO:0022848">
    <property type="term" value="F:acetylcholine-gated monoatomic cation-selective channel activity"/>
    <property type="evidence" value="ECO:0007669"/>
    <property type="project" value="InterPro"/>
</dbReference>
<dbReference type="GO" id="GO:0016740">
    <property type="term" value="F:transferase activity"/>
    <property type="evidence" value="ECO:0007669"/>
    <property type="project" value="UniProtKB-KW"/>
</dbReference>
<dbReference type="EMBL" id="CAJNOW010009253">
    <property type="protein sequence ID" value="CAF1558492.1"/>
    <property type="molecule type" value="Genomic_DNA"/>
</dbReference>
<dbReference type="SUPFAM" id="SSF57850">
    <property type="entry name" value="RING/U-box"/>
    <property type="match status" value="2"/>
</dbReference>
<dbReference type="InterPro" id="IPR002867">
    <property type="entry name" value="IBR_dom"/>
</dbReference>
<sequence>MRGSYISRVGYEIESNEEIMACQVSSTLYAHLSSIIKDNKDQKECCVCLYEKDLTIVFDCNHHICLSCFKKYSITKLNSRQFKYDANIGYSLGCPNGCSNTLLRELHIFRLMDKSNYERYKTFGAEEYVFYHQGVLCPTASCGCGLILDESNLKVRCPLPIGCGKAFCRSCKTLWTDDTLQTCPCQNDNQAFSYWNQLFGNRRESSLVVYKKCPRCSVNTEKDGGCNAISCTRCGMTWCWICELEFLHSQKTYELYHNLMSNYNKNVRPVRNNTDLVNVKIGLKLIQIADVDEKNQLMQTHVYVLHEWQDVSLIWSPEDYDGIEYIQMPSDLIWKPDLVLYNNADGDYQITTRSKAQIRYDGIVKWNPPMVYKSYCSIDIQYYPFDIQNCTLKFGTWSYHGSLVNLQFLTNNESSVLERGWDLEDYTASIEWEILNLRAIRHEKIYACCVEVFLDLTFTCTVQRKPLFYIVNLIVPCVNISVLAVLVFLLPSDSKKKITLSISILVALLVFYLLLIELIPPTSLVIPLLGKYLLFTIVIVNLSIIITIITLNVHFRRHSTSHMSPLLRKTLLIYLPKLLLMERPPVPPRYVYVKSKPYDSIDNQHSTFPWKNDRRRQIARITADHIAYIAEQIENAQTEKEIIEEWRFIALIFDRLFLIIFVSVSLLGTLTSLLKAPSLYHANPPIDPMCFLYYPPINDSQWMKKCGADYIQSLSDTSLIANIQP</sequence>
<evidence type="ECO:0000256" key="15">
    <source>
        <dbReference type="ARBA" id="ARBA00023170"/>
    </source>
</evidence>
<dbReference type="GO" id="GO:0045211">
    <property type="term" value="C:postsynaptic membrane"/>
    <property type="evidence" value="ECO:0007669"/>
    <property type="project" value="InterPro"/>
</dbReference>
<dbReference type="InterPro" id="IPR044066">
    <property type="entry name" value="TRIAD_supradom"/>
</dbReference>
<dbReference type="PROSITE" id="PS00236">
    <property type="entry name" value="NEUROTR_ION_CHANNEL"/>
    <property type="match status" value="1"/>
</dbReference>
<dbReference type="Gene3D" id="1.20.58.390">
    <property type="entry name" value="Neurotransmitter-gated ion-channel transmembrane domain"/>
    <property type="match status" value="2"/>
</dbReference>
<dbReference type="SUPFAM" id="SSF63712">
    <property type="entry name" value="Nicotinic receptor ligand binding domain-like"/>
    <property type="match status" value="1"/>
</dbReference>
<evidence type="ECO:0000256" key="4">
    <source>
        <dbReference type="ARBA" id="ARBA00022692"/>
    </source>
</evidence>
<dbReference type="Pfam" id="PF02932">
    <property type="entry name" value="Neur_chan_memb"/>
    <property type="match status" value="1"/>
</dbReference>
<keyword evidence="5" id="KW-0479">Metal-binding</keyword>
<comment type="similarity">
    <text evidence="20">Belongs to the ligand-gated ion channel (TC 1.A.9) family.</text>
</comment>
<accession>A0A815XJ31</accession>
<dbReference type="Pfam" id="PF17978">
    <property type="entry name" value="zf-RING_14"/>
    <property type="match status" value="1"/>
</dbReference>